<protein>
    <submittedName>
        <fullName evidence="2">DNA-3-methyladenine glycosylase I</fullName>
    </submittedName>
</protein>
<feature type="binding site" evidence="1">
    <location>
        <position position="6"/>
    </location>
    <ligand>
        <name>Zn(2+)</name>
        <dbReference type="ChEBI" id="CHEBI:29105"/>
    </ligand>
</feature>
<dbReference type="AlphaFoldDB" id="A0A510JKH6"/>
<evidence type="ECO:0000313" key="2">
    <source>
        <dbReference type="EMBL" id="BBM38871.1"/>
    </source>
</evidence>
<dbReference type="GO" id="GO:0006284">
    <property type="term" value="P:base-excision repair"/>
    <property type="evidence" value="ECO:0007669"/>
    <property type="project" value="InterPro"/>
</dbReference>
<dbReference type="EMBL" id="AP019823">
    <property type="protein sequence ID" value="BBM38871.1"/>
    <property type="molecule type" value="Genomic_DNA"/>
</dbReference>
<dbReference type="OrthoDB" id="9807664at2"/>
<evidence type="ECO:0000313" key="3">
    <source>
        <dbReference type="Proteomes" id="UP000321892"/>
    </source>
</evidence>
<dbReference type="PANTHER" id="PTHR30037:SF4">
    <property type="entry name" value="DNA-3-METHYLADENINE GLYCOSYLASE I"/>
    <property type="match status" value="1"/>
</dbReference>
<keyword evidence="1" id="KW-0862">Zinc</keyword>
<accession>A0A510JKH6</accession>
<organism evidence="2 3">
    <name type="scientific">Leptotrichia hofstadii</name>
    <dbReference type="NCBI Taxonomy" id="157688"/>
    <lineage>
        <taxon>Bacteria</taxon>
        <taxon>Fusobacteriati</taxon>
        <taxon>Fusobacteriota</taxon>
        <taxon>Fusobacteriia</taxon>
        <taxon>Fusobacteriales</taxon>
        <taxon>Leptotrichiaceae</taxon>
        <taxon>Leptotrichia</taxon>
    </lineage>
</organism>
<feature type="binding site" evidence="1">
    <location>
        <position position="180"/>
    </location>
    <ligand>
        <name>Zn(2+)</name>
        <dbReference type="ChEBI" id="CHEBI:29105"/>
    </ligand>
</feature>
<dbReference type="Pfam" id="PF03352">
    <property type="entry name" value="Adenine_glyco"/>
    <property type="match status" value="1"/>
</dbReference>
<keyword evidence="1" id="KW-0479">Metal-binding</keyword>
<feature type="binding site" evidence="1">
    <location>
        <position position="18"/>
    </location>
    <ligand>
        <name>Zn(2+)</name>
        <dbReference type="ChEBI" id="CHEBI:29105"/>
    </ligand>
</feature>
<name>A0A510JKH6_9FUSO</name>
<reference evidence="2 3" key="1">
    <citation type="submission" date="2019-07" db="EMBL/GenBank/DDBJ databases">
        <title>Complete Genome Sequence of Leptotrichia hofstadii Strain JCM16775.</title>
        <authorList>
            <person name="Watanabe S."/>
            <person name="Cui L."/>
        </authorList>
    </citation>
    <scope>NUCLEOTIDE SEQUENCE [LARGE SCALE GENOMIC DNA]</scope>
    <source>
        <strain evidence="2 3">JCM16775</strain>
    </source>
</reference>
<dbReference type="Proteomes" id="UP000321892">
    <property type="component" value="Chromosome"/>
</dbReference>
<sequence length="187" mass="21665">MKKTRCPWAKSENDIIYHDTEWGVPSHDDSYLFEMLILEGFQAGLSWNLILNKRENFRKAFDNFDYKKIAKYDETKLAELAQNDGIVRNKLKIAASVKNALAFMEVQKEFGSFDKYIWNFTDNKQIINNWKEISEAPATTELSDKISKDLKKRGFKFVGSTIVYSFLQAIGIVDDHLISCPYKKSAK</sequence>
<dbReference type="PANTHER" id="PTHR30037">
    <property type="entry name" value="DNA-3-METHYLADENINE GLYCOSYLASE 1"/>
    <property type="match status" value="1"/>
</dbReference>
<dbReference type="InterPro" id="IPR052891">
    <property type="entry name" value="DNA-3mA_glycosylase"/>
</dbReference>
<dbReference type="InterPro" id="IPR011257">
    <property type="entry name" value="DNA_glycosylase"/>
</dbReference>
<evidence type="ECO:0000256" key="1">
    <source>
        <dbReference type="PIRSR" id="PIRSR605019-1"/>
    </source>
</evidence>
<proteinExistence type="predicted"/>
<dbReference type="SUPFAM" id="SSF48150">
    <property type="entry name" value="DNA-glycosylase"/>
    <property type="match status" value="1"/>
</dbReference>
<dbReference type="InterPro" id="IPR005019">
    <property type="entry name" value="Adenine_glyco"/>
</dbReference>
<dbReference type="GO" id="GO:0008725">
    <property type="term" value="F:DNA-3-methyladenine glycosylase activity"/>
    <property type="evidence" value="ECO:0007669"/>
    <property type="project" value="InterPro"/>
</dbReference>
<dbReference type="RefSeq" id="WP_026746074.1">
    <property type="nucleotide sequence ID" value="NZ_AP019823.1"/>
</dbReference>
<gene>
    <name evidence="2" type="ORF">JCM16775_1581</name>
</gene>
<dbReference type="Gene3D" id="1.10.340.30">
    <property type="entry name" value="Hypothetical protein, domain 2"/>
    <property type="match status" value="1"/>
</dbReference>
<feature type="binding site" evidence="1">
    <location>
        <position position="176"/>
    </location>
    <ligand>
        <name>Zn(2+)</name>
        <dbReference type="ChEBI" id="CHEBI:29105"/>
    </ligand>
</feature>
<dbReference type="KEGG" id="lhf:JCM16775_1581"/>
<dbReference type="GO" id="GO:0046872">
    <property type="term" value="F:metal ion binding"/>
    <property type="evidence" value="ECO:0007669"/>
    <property type="project" value="UniProtKB-KW"/>
</dbReference>
<keyword evidence="3" id="KW-1185">Reference proteome</keyword>